<comment type="catalytic activity">
    <reaction evidence="12">
        <text>D-fructose(out) = D-fructose(in)</text>
        <dbReference type="Rhea" id="RHEA:60372"/>
        <dbReference type="ChEBI" id="CHEBI:37721"/>
    </reaction>
    <physiologicalReaction direction="left-to-right" evidence="12">
        <dbReference type="Rhea" id="RHEA:60373"/>
    </physiologicalReaction>
</comment>
<evidence type="ECO:0000256" key="3">
    <source>
        <dbReference type="ARBA" id="ARBA00011738"/>
    </source>
</evidence>
<evidence type="ECO:0000313" key="16">
    <source>
        <dbReference type="EMBL" id="RLN48176.1"/>
    </source>
</evidence>
<evidence type="ECO:0000256" key="11">
    <source>
        <dbReference type="ARBA" id="ARBA00044668"/>
    </source>
</evidence>
<comment type="catalytic activity">
    <reaction evidence="10">
        <text>D-mannose(out) = D-mannose(in)</text>
        <dbReference type="Rhea" id="RHEA:78391"/>
        <dbReference type="ChEBI" id="CHEBI:4208"/>
    </reaction>
    <physiologicalReaction direction="left-to-right" evidence="10">
        <dbReference type="Rhea" id="RHEA:78392"/>
    </physiologicalReaction>
</comment>
<accession>A0A3F2S092</accession>
<evidence type="ECO:0000256" key="8">
    <source>
        <dbReference type="ARBA" id="ARBA00044648"/>
    </source>
</evidence>
<dbReference type="InterPro" id="IPR036396">
    <property type="entry name" value="Cyt_P450_sf"/>
</dbReference>
<dbReference type="Proteomes" id="UP000277300">
    <property type="component" value="Unassembled WGS sequence"/>
</dbReference>
<evidence type="ECO:0000256" key="12">
    <source>
        <dbReference type="ARBA" id="ARBA00044710"/>
    </source>
</evidence>
<comment type="catalytic activity">
    <reaction evidence="11">
        <text>D-glucosamine(out) = D-glucosamine(in)</text>
        <dbReference type="Rhea" id="RHEA:78423"/>
        <dbReference type="ChEBI" id="CHEBI:58723"/>
    </reaction>
    <physiologicalReaction direction="left-to-right" evidence="11">
        <dbReference type="Rhea" id="RHEA:78424"/>
    </physiologicalReaction>
</comment>
<feature type="transmembrane region" description="Helical" evidence="14">
    <location>
        <begin position="16"/>
        <end position="34"/>
    </location>
</feature>
<organism evidence="17 18">
    <name type="scientific">Phytophthora kernoviae</name>
    <dbReference type="NCBI Taxonomy" id="325452"/>
    <lineage>
        <taxon>Eukaryota</taxon>
        <taxon>Sar</taxon>
        <taxon>Stramenopiles</taxon>
        <taxon>Oomycota</taxon>
        <taxon>Peronosporomycetes</taxon>
        <taxon>Peronosporales</taxon>
        <taxon>Peronosporaceae</taxon>
        <taxon>Phytophthora</taxon>
    </lineage>
</organism>
<dbReference type="GO" id="GO:0016020">
    <property type="term" value="C:membrane"/>
    <property type="evidence" value="ECO:0007669"/>
    <property type="project" value="UniProtKB-SubCell"/>
</dbReference>
<sequence>MSTQVDDDAPTEGNRTYAIVVCVFAALGGLFFGYDQGVTSGVLIMDSFIYDYCVGWHNFTYDQCIASASNLPHEWTDFTVWYNMAYNLGCLGGAFVGGIVADKLGRRWTIFTAGLLFCIGTSWVCFNKAQEHNLMYAARVVQGFGVGNSSFSLPLFGAEMAPKELRGLLSGFMQMMIVIGLFLANVVNVIVEHRDRGWRTTNGVAMAAPLVVMIGIFFVPESPRWTYLHKGKDEAEKILKRLRQTDNVGHELQAIGDQVEEELAADKGLMELLEPSIRKRVAIAMSLQVLQQATGINPIMSYGGLIFKDITKAGVYAAFFLSGINMISTVPAMRWVDTTGRRKLLLIGGVGMMVGHLFAAILFTIICDGTVDDAGCPTAGGWFICLGTAFFVFNFAISWGPVCWIYPAEIFPLSIRATGVTLSTAANWAMGAVMTEVVKLFPHLNINGVFFLFAGLCSICGVFVYFFCPETKGILLEDIEALFDNSKAKSPHFVEVKSPGETAQSTDKKEKLKLAHVPKSTLPLLGNMLDAANNQPRFHDWISEQSAEFNNEPWMLQIPGREPWIVLSSADLFEDVLKTQADTFQRGPVSQHQAKDLFGYGFSISDGDAWFYQRKTASHLFSMQMMKTVMEDTVREKLQVFLDVLGIFASRGKPFSMKQELGHFTMDVFSKIGFGVDLDTLKNTFSPEKEHEFVEAFTVAFVAFGVRIQTPSWLWQLKKFLNVGSEKVMMDNCKKFHGFINSFILKAMAAREEKGAHDLITLFLESKIDTSEMDIKEDQVTIMRDMVTNFIIAGKDTSSHSMGWFIVNMNRYPKILRKIRQEMQEKLPELITGELQVPVAAQVQDLVYLEAVIRENIRLFPSTGFIMRQANQTTTLCDGTFVQEGTSMLLPSYANARNPRTWGEDAHEFKPERFIDPDTGKIRVFSQFVFSSFGSGPHICLGQKFALMEIKLAMATLFSKFDIKTVEDPWKMTYEFSLTIPVKGSLDVEVTPLKFPVSAA</sequence>
<dbReference type="GO" id="GO:0016705">
    <property type="term" value="F:oxidoreductase activity, acting on paired donors, with incorporation or reduction of molecular oxygen"/>
    <property type="evidence" value="ECO:0007669"/>
    <property type="project" value="InterPro"/>
</dbReference>
<dbReference type="InterPro" id="IPR020846">
    <property type="entry name" value="MFS_dom"/>
</dbReference>
<feature type="transmembrane region" description="Helical" evidence="14">
    <location>
        <begin position="203"/>
        <end position="220"/>
    </location>
</feature>
<evidence type="ECO:0000256" key="13">
    <source>
        <dbReference type="ARBA" id="ARBA00044780"/>
    </source>
</evidence>
<dbReference type="AlphaFoldDB" id="A0A3F2S092"/>
<dbReference type="InterPro" id="IPR050360">
    <property type="entry name" value="MFS_Sugar_Transporters"/>
</dbReference>
<dbReference type="Gene3D" id="1.10.630.10">
    <property type="entry name" value="Cytochrome P450"/>
    <property type="match status" value="1"/>
</dbReference>
<evidence type="ECO:0000256" key="5">
    <source>
        <dbReference type="ARBA" id="ARBA00022989"/>
    </source>
</evidence>
<feature type="transmembrane region" description="Helical" evidence="14">
    <location>
        <begin position="449"/>
        <end position="467"/>
    </location>
</feature>
<comment type="catalytic activity">
    <reaction evidence="7">
        <text>D-galactose(in) = D-galactose(out)</text>
        <dbReference type="Rhea" id="RHEA:34915"/>
        <dbReference type="ChEBI" id="CHEBI:4139"/>
    </reaction>
    <physiologicalReaction direction="right-to-left" evidence="7">
        <dbReference type="Rhea" id="RHEA:34917"/>
    </physiologicalReaction>
</comment>
<dbReference type="PROSITE" id="PS00086">
    <property type="entry name" value="CYTOCHROME_P450"/>
    <property type="match status" value="1"/>
</dbReference>
<comment type="subunit">
    <text evidence="3">Homodimer.</text>
</comment>
<evidence type="ECO:0000256" key="14">
    <source>
        <dbReference type="SAM" id="Phobius"/>
    </source>
</evidence>
<feature type="transmembrane region" description="Helical" evidence="14">
    <location>
        <begin position="108"/>
        <end position="126"/>
    </location>
</feature>
<evidence type="ECO:0000313" key="18">
    <source>
        <dbReference type="Proteomes" id="UP000277300"/>
    </source>
</evidence>
<dbReference type="PROSITE" id="PS00216">
    <property type="entry name" value="SUGAR_TRANSPORT_1"/>
    <property type="match status" value="1"/>
</dbReference>
<dbReference type="EMBL" id="MBAD02002343">
    <property type="protein sequence ID" value="RLN48176.1"/>
    <property type="molecule type" value="Genomic_DNA"/>
</dbReference>
<dbReference type="SUPFAM" id="SSF48264">
    <property type="entry name" value="Cytochrome P450"/>
    <property type="match status" value="1"/>
</dbReference>
<comment type="catalytic activity">
    <reaction evidence="9">
        <text>D-xylose(out) = D-xylose(in)</text>
        <dbReference type="Rhea" id="RHEA:78427"/>
        <dbReference type="ChEBI" id="CHEBI:53455"/>
    </reaction>
    <physiologicalReaction direction="left-to-right" evidence="9">
        <dbReference type="Rhea" id="RHEA:78428"/>
    </physiologicalReaction>
</comment>
<dbReference type="EMBL" id="MBDO02000020">
    <property type="protein sequence ID" value="RLN67711.1"/>
    <property type="molecule type" value="Genomic_DNA"/>
</dbReference>
<evidence type="ECO:0000256" key="10">
    <source>
        <dbReference type="ARBA" id="ARBA00044662"/>
    </source>
</evidence>
<evidence type="ECO:0000256" key="7">
    <source>
        <dbReference type="ARBA" id="ARBA00044637"/>
    </source>
</evidence>
<dbReference type="OrthoDB" id="1470350at2759"/>
<evidence type="ECO:0000256" key="1">
    <source>
        <dbReference type="ARBA" id="ARBA00004141"/>
    </source>
</evidence>
<protein>
    <recommendedName>
        <fullName evidence="13">Hexose transporter 1</fullName>
    </recommendedName>
</protein>
<keyword evidence="4 14" id="KW-0812">Transmembrane</keyword>
<dbReference type="GO" id="GO:0004497">
    <property type="term" value="F:monooxygenase activity"/>
    <property type="evidence" value="ECO:0007669"/>
    <property type="project" value="InterPro"/>
</dbReference>
<comment type="caution">
    <text evidence="17">The sequence shown here is derived from an EMBL/GenBank/DDBJ whole genome shotgun (WGS) entry which is preliminary data.</text>
</comment>
<proteinExistence type="inferred from homology"/>
<evidence type="ECO:0000256" key="9">
    <source>
        <dbReference type="ARBA" id="ARBA00044656"/>
    </source>
</evidence>
<evidence type="ECO:0000256" key="6">
    <source>
        <dbReference type="ARBA" id="ARBA00023136"/>
    </source>
</evidence>
<evidence type="ECO:0000313" key="19">
    <source>
        <dbReference type="Proteomes" id="UP000284657"/>
    </source>
</evidence>
<dbReference type="CDD" id="cd11064">
    <property type="entry name" value="CYP86A"/>
    <property type="match status" value="1"/>
</dbReference>
<reference evidence="18 19" key="1">
    <citation type="submission" date="2018-07" db="EMBL/GenBank/DDBJ databases">
        <title>Genome sequencing of oomycete isolates from Chile give support for New Zealand origin for Phytophthora kernoviae and make available the first Nothophytophthora sp. genome.</title>
        <authorList>
            <person name="Studholme D.J."/>
            <person name="Sanfuentes E."/>
            <person name="Panda P."/>
            <person name="Hill R."/>
            <person name="Sambles C."/>
            <person name="Grant M."/>
            <person name="Williams N.M."/>
            <person name="Mcdougal R.L."/>
        </authorList>
    </citation>
    <scope>NUCLEOTIDE SEQUENCE [LARGE SCALE GENOMIC DNA]</scope>
    <source>
        <strain evidence="17">Chile6</strain>
        <strain evidence="16">Chile7</strain>
    </source>
</reference>
<feature type="transmembrane region" description="Helical" evidence="14">
    <location>
        <begin position="313"/>
        <end position="332"/>
    </location>
</feature>
<dbReference type="Pfam" id="PF00083">
    <property type="entry name" value="Sugar_tr"/>
    <property type="match status" value="1"/>
</dbReference>
<dbReference type="InterPro" id="IPR003663">
    <property type="entry name" value="Sugar/inositol_transpt"/>
</dbReference>
<dbReference type="PROSITE" id="PS50850">
    <property type="entry name" value="MFS"/>
    <property type="match status" value="1"/>
</dbReference>
<dbReference type="GO" id="GO:0020037">
    <property type="term" value="F:heme binding"/>
    <property type="evidence" value="ECO:0007669"/>
    <property type="project" value="InterPro"/>
</dbReference>
<evidence type="ECO:0000256" key="4">
    <source>
        <dbReference type="ARBA" id="ARBA00022692"/>
    </source>
</evidence>
<evidence type="ECO:0000259" key="15">
    <source>
        <dbReference type="PROSITE" id="PS50850"/>
    </source>
</evidence>
<feature type="transmembrane region" description="Helical" evidence="14">
    <location>
        <begin position="80"/>
        <end position="101"/>
    </location>
</feature>
<dbReference type="SUPFAM" id="SSF103473">
    <property type="entry name" value="MFS general substrate transporter"/>
    <property type="match status" value="1"/>
</dbReference>
<feature type="transmembrane region" description="Helical" evidence="14">
    <location>
        <begin position="381"/>
        <end position="406"/>
    </location>
</feature>
<keyword evidence="6 14" id="KW-0472">Membrane</keyword>
<dbReference type="InterPro" id="IPR001128">
    <property type="entry name" value="Cyt_P450"/>
</dbReference>
<name>A0A3F2S092_9STRA</name>
<dbReference type="PANTHER" id="PTHR48022:SF2">
    <property type="entry name" value="PLASTIDIC GLUCOSE TRANSPORTER 4"/>
    <property type="match status" value="1"/>
</dbReference>
<evidence type="ECO:0000256" key="2">
    <source>
        <dbReference type="ARBA" id="ARBA00010992"/>
    </source>
</evidence>
<dbReference type="Gene3D" id="1.20.1250.20">
    <property type="entry name" value="MFS general substrate transporter like domains"/>
    <property type="match status" value="1"/>
</dbReference>
<evidence type="ECO:0000313" key="17">
    <source>
        <dbReference type="EMBL" id="RLN67711.1"/>
    </source>
</evidence>
<keyword evidence="5 14" id="KW-1133">Transmembrane helix</keyword>
<comment type="similarity">
    <text evidence="2">Belongs to the major facilitator superfamily. Sugar transporter (TC 2.A.1.1) family.</text>
</comment>
<dbReference type="PRINTS" id="PR00171">
    <property type="entry name" value="SUGRTRNSPORT"/>
</dbReference>
<dbReference type="InterPro" id="IPR005828">
    <property type="entry name" value="MFS_sugar_transport-like"/>
</dbReference>
<dbReference type="Proteomes" id="UP000284657">
    <property type="component" value="Unassembled WGS sequence"/>
</dbReference>
<feature type="transmembrane region" description="Helical" evidence="14">
    <location>
        <begin position="344"/>
        <end position="366"/>
    </location>
</feature>
<dbReference type="PANTHER" id="PTHR48022">
    <property type="entry name" value="PLASTIDIC GLUCOSE TRANSPORTER 4"/>
    <property type="match status" value="1"/>
</dbReference>
<comment type="catalytic activity">
    <reaction evidence="8">
        <text>D-glucose(out) = D-glucose(in)</text>
        <dbReference type="Rhea" id="RHEA:60376"/>
        <dbReference type="ChEBI" id="CHEBI:4167"/>
    </reaction>
    <physiologicalReaction direction="left-to-right" evidence="8">
        <dbReference type="Rhea" id="RHEA:60377"/>
    </physiologicalReaction>
</comment>
<gene>
    <name evidence="16" type="ORF">BBJ29_000261</name>
    <name evidence="17" type="ORF">BBP00_00001478</name>
</gene>
<dbReference type="InterPro" id="IPR005829">
    <property type="entry name" value="Sugar_transporter_CS"/>
</dbReference>
<dbReference type="FunFam" id="1.20.1250.20:FF:000129">
    <property type="entry name" value="Major Facilitator Superfamily (MFS)"/>
    <property type="match status" value="1"/>
</dbReference>
<dbReference type="InterPro" id="IPR017972">
    <property type="entry name" value="Cyt_P450_CS"/>
</dbReference>
<dbReference type="NCBIfam" id="TIGR00879">
    <property type="entry name" value="SP"/>
    <property type="match status" value="1"/>
</dbReference>
<dbReference type="GO" id="GO:0005506">
    <property type="term" value="F:iron ion binding"/>
    <property type="evidence" value="ECO:0007669"/>
    <property type="project" value="InterPro"/>
</dbReference>
<dbReference type="Pfam" id="PF00067">
    <property type="entry name" value="p450"/>
    <property type="match status" value="1"/>
</dbReference>
<comment type="subcellular location">
    <subcellularLocation>
        <location evidence="1">Membrane</location>
        <topology evidence="1">Multi-pass membrane protein</topology>
    </subcellularLocation>
</comment>
<dbReference type="PROSITE" id="PS00217">
    <property type="entry name" value="SUGAR_TRANSPORT_2"/>
    <property type="match status" value="1"/>
</dbReference>
<dbReference type="InterPro" id="IPR036259">
    <property type="entry name" value="MFS_trans_sf"/>
</dbReference>
<feature type="domain" description="Major facilitator superfamily (MFS) profile" evidence="15">
    <location>
        <begin position="21"/>
        <end position="472"/>
    </location>
</feature>
<dbReference type="GO" id="GO:0005351">
    <property type="term" value="F:carbohydrate:proton symporter activity"/>
    <property type="evidence" value="ECO:0007669"/>
    <property type="project" value="TreeGrafter"/>
</dbReference>
<feature type="transmembrane region" description="Helical" evidence="14">
    <location>
        <begin position="172"/>
        <end position="191"/>
    </location>
</feature>